<accession>A0A1B6QBM4</accession>
<protein>
    <submittedName>
        <fullName evidence="2">Uncharacterized protein</fullName>
    </submittedName>
</protein>
<dbReference type="Gramene" id="KXG35327">
    <property type="protein sequence ID" value="KXG35327"/>
    <property type="gene ID" value="SORBI_3002G158600"/>
</dbReference>
<reference evidence="2 3" key="1">
    <citation type="journal article" date="2009" name="Nature">
        <title>The Sorghum bicolor genome and the diversification of grasses.</title>
        <authorList>
            <person name="Paterson A.H."/>
            <person name="Bowers J.E."/>
            <person name="Bruggmann R."/>
            <person name="Dubchak I."/>
            <person name="Grimwood J."/>
            <person name="Gundlach H."/>
            <person name="Haberer G."/>
            <person name="Hellsten U."/>
            <person name="Mitros T."/>
            <person name="Poliakov A."/>
            <person name="Schmutz J."/>
            <person name="Spannagl M."/>
            <person name="Tang H."/>
            <person name="Wang X."/>
            <person name="Wicker T."/>
            <person name="Bharti A.K."/>
            <person name="Chapman J."/>
            <person name="Feltus F.A."/>
            <person name="Gowik U."/>
            <person name="Grigoriev I.V."/>
            <person name="Lyons E."/>
            <person name="Maher C.A."/>
            <person name="Martis M."/>
            <person name="Narechania A."/>
            <person name="Otillar R.P."/>
            <person name="Penning B.W."/>
            <person name="Salamov A.A."/>
            <person name="Wang Y."/>
            <person name="Zhang L."/>
            <person name="Carpita N.C."/>
            <person name="Freeling M."/>
            <person name="Gingle A.R."/>
            <person name="Hash C.T."/>
            <person name="Keller B."/>
            <person name="Klein P."/>
            <person name="Kresovich S."/>
            <person name="McCann M.C."/>
            <person name="Ming R."/>
            <person name="Peterson D.G."/>
            <person name="Mehboob-ur-Rahman"/>
            <person name="Ware D."/>
            <person name="Westhoff P."/>
            <person name="Mayer K.F."/>
            <person name="Messing J."/>
            <person name="Rokhsar D.S."/>
        </authorList>
    </citation>
    <scope>NUCLEOTIDE SEQUENCE [LARGE SCALE GENOMIC DNA]</scope>
    <source>
        <strain evidence="3">cv. BTx623</strain>
    </source>
</reference>
<sequence>MYITLNYINQKKKIKKSVNISWKERPVEKAQPTSSPHVHHPPPSRRNQPESRLYFLRLPSMTTILCHPTPLLPCPAMTASSLLLRRRPPPPSFSGAAR</sequence>
<proteinExistence type="predicted"/>
<keyword evidence="3" id="KW-1185">Reference proteome</keyword>
<dbReference type="EMBL" id="CM000761">
    <property type="protein sequence ID" value="KXG35327.1"/>
    <property type="molecule type" value="Genomic_DNA"/>
</dbReference>
<feature type="region of interest" description="Disordered" evidence="1">
    <location>
        <begin position="23"/>
        <end position="51"/>
    </location>
</feature>
<dbReference type="InParanoid" id="A0A1B6QBM4"/>
<evidence type="ECO:0000313" key="2">
    <source>
        <dbReference type="EMBL" id="KXG35327.1"/>
    </source>
</evidence>
<gene>
    <name evidence="2" type="ORF">SORBI_3002G158600</name>
</gene>
<evidence type="ECO:0000256" key="1">
    <source>
        <dbReference type="SAM" id="MobiDB-lite"/>
    </source>
</evidence>
<reference evidence="3" key="2">
    <citation type="journal article" date="2018" name="Plant J.">
        <title>The Sorghum bicolor reference genome: improved assembly, gene annotations, a transcriptome atlas, and signatures of genome organization.</title>
        <authorList>
            <person name="McCormick R.F."/>
            <person name="Truong S.K."/>
            <person name="Sreedasyam A."/>
            <person name="Jenkins J."/>
            <person name="Shu S."/>
            <person name="Sims D."/>
            <person name="Kennedy M."/>
            <person name="Amirebrahimi M."/>
            <person name="Weers B.D."/>
            <person name="McKinley B."/>
            <person name="Mattison A."/>
            <person name="Morishige D.T."/>
            <person name="Grimwood J."/>
            <person name="Schmutz J."/>
            <person name="Mullet J.E."/>
        </authorList>
    </citation>
    <scope>NUCLEOTIDE SEQUENCE [LARGE SCALE GENOMIC DNA]</scope>
    <source>
        <strain evidence="3">cv. BTx623</strain>
    </source>
</reference>
<organism evidence="2 3">
    <name type="scientific">Sorghum bicolor</name>
    <name type="common">Sorghum</name>
    <name type="synonym">Sorghum vulgare</name>
    <dbReference type="NCBI Taxonomy" id="4558"/>
    <lineage>
        <taxon>Eukaryota</taxon>
        <taxon>Viridiplantae</taxon>
        <taxon>Streptophyta</taxon>
        <taxon>Embryophyta</taxon>
        <taxon>Tracheophyta</taxon>
        <taxon>Spermatophyta</taxon>
        <taxon>Magnoliopsida</taxon>
        <taxon>Liliopsida</taxon>
        <taxon>Poales</taxon>
        <taxon>Poaceae</taxon>
        <taxon>PACMAD clade</taxon>
        <taxon>Panicoideae</taxon>
        <taxon>Andropogonodae</taxon>
        <taxon>Andropogoneae</taxon>
        <taxon>Sorghinae</taxon>
        <taxon>Sorghum</taxon>
    </lineage>
</organism>
<name>A0A1B6QBM4_SORBI</name>
<evidence type="ECO:0000313" key="3">
    <source>
        <dbReference type="Proteomes" id="UP000000768"/>
    </source>
</evidence>
<dbReference type="AlphaFoldDB" id="A0A1B6QBM4"/>
<dbReference type="Proteomes" id="UP000000768">
    <property type="component" value="Chromosome 2"/>
</dbReference>